<keyword evidence="7 8" id="KW-0472">Membrane</keyword>
<keyword evidence="6 8" id="KW-1133">Transmembrane helix</keyword>
<keyword evidence="3" id="KW-0813">Transport</keyword>
<evidence type="ECO:0000256" key="4">
    <source>
        <dbReference type="ARBA" id="ARBA00022475"/>
    </source>
</evidence>
<evidence type="ECO:0000256" key="2">
    <source>
        <dbReference type="ARBA" id="ARBA00007935"/>
    </source>
</evidence>
<dbReference type="RefSeq" id="WP_093753015.1">
    <property type="nucleotide sequence ID" value="NZ_BSYN01000003.1"/>
</dbReference>
<organism evidence="9 10">
    <name type="scientific">Tepidimicrobium xylanilyticum</name>
    <dbReference type="NCBI Taxonomy" id="1123352"/>
    <lineage>
        <taxon>Bacteria</taxon>
        <taxon>Bacillati</taxon>
        <taxon>Bacillota</taxon>
        <taxon>Tissierellia</taxon>
        <taxon>Tissierellales</taxon>
        <taxon>Tepidimicrobiaceae</taxon>
        <taxon>Tepidimicrobium</taxon>
    </lineage>
</organism>
<dbReference type="EMBL" id="FNNG01000007">
    <property type="protein sequence ID" value="SDX17116.1"/>
    <property type="molecule type" value="Genomic_DNA"/>
</dbReference>
<dbReference type="PANTHER" id="PTHR30472:SF24">
    <property type="entry name" value="FERRIC ENTEROBACTIN TRANSPORT SYSTEM PERMEASE PROTEIN FEPG"/>
    <property type="match status" value="1"/>
</dbReference>
<feature type="transmembrane region" description="Helical" evidence="8">
    <location>
        <begin position="239"/>
        <end position="266"/>
    </location>
</feature>
<dbReference type="SUPFAM" id="SSF81345">
    <property type="entry name" value="ABC transporter involved in vitamin B12 uptake, BtuC"/>
    <property type="match status" value="1"/>
</dbReference>
<feature type="transmembrane region" description="Helical" evidence="8">
    <location>
        <begin position="307"/>
        <end position="327"/>
    </location>
</feature>
<feature type="transmembrane region" description="Helical" evidence="8">
    <location>
        <begin position="152"/>
        <end position="173"/>
    </location>
</feature>
<sequence length="332" mass="35887">MQSIFKIRKIDKRIFILAGLIFLLFISLLSIRMGSVEYTYSQILRVLFSNEMTTYKNILYNVRLPRIIIAGIVGANLAVAGCLLQSVMQNPLADPGLTGVSSGASLAAIIIMLIFPQYTYLVPMVAFLGGAIACALVYSLAWKNGIKPVRIVLAGVAVNAILGGGTSLLSILYSDRIQGVLMWVNGSISGKTWADVRVLALYSFIGIILGILCIRKANILQLGDEMASNLGVDINKYRLLISLVAVFLAGISTAIVGIIGFVGLIVPHISRLLIGSDYKYLLPLSVILGSNLLLLGDTFARTIARPVELPVGVIMSVIGGPFFLYLLRRRRA</sequence>
<evidence type="ECO:0000256" key="3">
    <source>
        <dbReference type="ARBA" id="ARBA00022448"/>
    </source>
</evidence>
<feature type="transmembrane region" description="Helical" evidence="8">
    <location>
        <begin position="96"/>
        <end position="115"/>
    </location>
</feature>
<dbReference type="OrthoDB" id="9792889at2"/>
<gene>
    <name evidence="9" type="ORF">SAMN05660923_01848</name>
</gene>
<dbReference type="GO" id="GO:0005886">
    <property type="term" value="C:plasma membrane"/>
    <property type="evidence" value="ECO:0007669"/>
    <property type="project" value="UniProtKB-SubCell"/>
</dbReference>
<keyword evidence="5 8" id="KW-0812">Transmembrane</keyword>
<dbReference type="Pfam" id="PF01032">
    <property type="entry name" value="FecCD"/>
    <property type="match status" value="1"/>
</dbReference>
<proteinExistence type="inferred from homology"/>
<dbReference type="PANTHER" id="PTHR30472">
    <property type="entry name" value="FERRIC ENTEROBACTIN TRANSPORT SYSTEM PERMEASE PROTEIN"/>
    <property type="match status" value="1"/>
</dbReference>
<comment type="similarity">
    <text evidence="2">Belongs to the binding-protein-dependent transport system permease family. FecCD subfamily.</text>
</comment>
<keyword evidence="4" id="KW-1003">Cell membrane</keyword>
<evidence type="ECO:0000256" key="8">
    <source>
        <dbReference type="SAM" id="Phobius"/>
    </source>
</evidence>
<accession>A0A1H2ZI81</accession>
<feature type="transmembrane region" description="Helical" evidence="8">
    <location>
        <begin position="121"/>
        <end position="140"/>
    </location>
</feature>
<keyword evidence="10" id="KW-1185">Reference proteome</keyword>
<reference evidence="9 10" key="1">
    <citation type="submission" date="2016-10" db="EMBL/GenBank/DDBJ databases">
        <authorList>
            <person name="de Groot N.N."/>
        </authorList>
    </citation>
    <scope>NUCLEOTIDE SEQUENCE [LARGE SCALE GENOMIC DNA]</scope>
    <source>
        <strain evidence="9 10">DSM 23310</strain>
    </source>
</reference>
<protein>
    <submittedName>
        <fullName evidence="9">Iron complex transport system permease protein</fullName>
    </submittedName>
</protein>
<dbReference type="InterPro" id="IPR037294">
    <property type="entry name" value="ABC_BtuC-like"/>
</dbReference>
<dbReference type="Gene3D" id="1.10.3470.10">
    <property type="entry name" value="ABC transporter involved in vitamin B12 uptake, BtuC"/>
    <property type="match status" value="1"/>
</dbReference>
<dbReference type="CDD" id="cd06550">
    <property type="entry name" value="TM_ABC_iron-siderophores_like"/>
    <property type="match status" value="1"/>
</dbReference>
<comment type="subcellular location">
    <subcellularLocation>
        <location evidence="1">Cell membrane</location>
        <topology evidence="1">Multi-pass membrane protein</topology>
    </subcellularLocation>
</comment>
<evidence type="ECO:0000256" key="1">
    <source>
        <dbReference type="ARBA" id="ARBA00004651"/>
    </source>
</evidence>
<feature type="transmembrane region" description="Helical" evidence="8">
    <location>
        <begin position="65"/>
        <end position="84"/>
    </location>
</feature>
<dbReference type="Proteomes" id="UP000198828">
    <property type="component" value="Unassembled WGS sequence"/>
</dbReference>
<evidence type="ECO:0000256" key="6">
    <source>
        <dbReference type="ARBA" id="ARBA00022989"/>
    </source>
</evidence>
<dbReference type="GO" id="GO:0033214">
    <property type="term" value="P:siderophore-iron import into cell"/>
    <property type="evidence" value="ECO:0007669"/>
    <property type="project" value="TreeGrafter"/>
</dbReference>
<dbReference type="AlphaFoldDB" id="A0A1H2ZI81"/>
<evidence type="ECO:0000256" key="7">
    <source>
        <dbReference type="ARBA" id="ARBA00023136"/>
    </source>
</evidence>
<name>A0A1H2ZI81_9FIRM</name>
<dbReference type="InterPro" id="IPR000522">
    <property type="entry name" value="ABC_transptr_permease_BtuC"/>
</dbReference>
<dbReference type="GO" id="GO:0022857">
    <property type="term" value="F:transmembrane transporter activity"/>
    <property type="evidence" value="ECO:0007669"/>
    <property type="project" value="InterPro"/>
</dbReference>
<evidence type="ECO:0000313" key="9">
    <source>
        <dbReference type="EMBL" id="SDX17116.1"/>
    </source>
</evidence>
<dbReference type="FunFam" id="1.10.3470.10:FF:000001">
    <property type="entry name" value="Vitamin B12 ABC transporter permease BtuC"/>
    <property type="match status" value="1"/>
</dbReference>
<evidence type="ECO:0000313" key="10">
    <source>
        <dbReference type="Proteomes" id="UP000198828"/>
    </source>
</evidence>
<feature type="transmembrane region" description="Helical" evidence="8">
    <location>
        <begin position="199"/>
        <end position="218"/>
    </location>
</feature>
<evidence type="ECO:0000256" key="5">
    <source>
        <dbReference type="ARBA" id="ARBA00022692"/>
    </source>
</evidence>